<feature type="domain" description="YjeF N-terminal" evidence="1">
    <location>
        <begin position="116"/>
        <end position="168"/>
    </location>
</feature>
<dbReference type="InterPro" id="IPR004443">
    <property type="entry name" value="YjeF_N_dom"/>
</dbReference>
<proteinExistence type="predicted"/>
<dbReference type="AlphaFoldDB" id="A0A0D8BCQ1"/>
<dbReference type="Proteomes" id="UP000032545">
    <property type="component" value="Unassembled WGS sequence"/>
</dbReference>
<comment type="caution">
    <text evidence="2">The sequence shown here is derived from an EMBL/GenBank/DDBJ whole genome shotgun (WGS) entry which is preliminary data.</text>
</comment>
<evidence type="ECO:0000259" key="1">
    <source>
        <dbReference type="PROSITE" id="PS51385"/>
    </source>
</evidence>
<name>A0A0D8BCQ1_9ACTN</name>
<reference evidence="3" key="1">
    <citation type="submission" date="2015-02" db="EMBL/GenBank/DDBJ databases">
        <title>Draft Genome of Frankia sp. CpI1-S.</title>
        <authorList>
            <person name="Oshone R.T."/>
            <person name="Ngom M."/>
            <person name="Ghodhbane-Gtari F."/>
            <person name="Gtari M."/>
            <person name="Morris K."/>
            <person name="Thomas K."/>
            <person name="Sen A."/>
            <person name="Tisa L.S."/>
        </authorList>
    </citation>
    <scope>NUCLEOTIDE SEQUENCE [LARGE SCALE GENOMIC DNA]</scope>
    <source>
        <strain evidence="3">CpI1-S</strain>
    </source>
</reference>
<dbReference type="EMBL" id="JYFN01000032">
    <property type="protein sequence ID" value="KJE21714.1"/>
    <property type="molecule type" value="Genomic_DNA"/>
</dbReference>
<evidence type="ECO:0000313" key="3">
    <source>
        <dbReference type="Proteomes" id="UP000032545"/>
    </source>
</evidence>
<evidence type="ECO:0000313" key="2">
    <source>
        <dbReference type="EMBL" id="KJE21714.1"/>
    </source>
</evidence>
<organism evidence="2 3">
    <name type="scientific">Frankia torreyi</name>
    <dbReference type="NCBI Taxonomy" id="1856"/>
    <lineage>
        <taxon>Bacteria</taxon>
        <taxon>Bacillati</taxon>
        <taxon>Actinomycetota</taxon>
        <taxon>Actinomycetes</taxon>
        <taxon>Frankiales</taxon>
        <taxon>Frankiaceae</taxon>
        <taxon>Frankia</taxon>
    </lineage>
</organism>
<sequence>MDRLSEIAIKRPERVPFVTQRIFTWTKVIHGWASFELASEGVAAYRTTVGDSTDVFRVLLVSILGVLNGEERQECSFDNEPGEIRLVLESSQPLLNIRIERHDEWGKGAGKVQWSARNIDARAFAADVLMSTVDLMEKAGVKHFQELWPAYPYPQAEVDQVKRVLAVS</sequence>
<accession>A0A0D8BCQ1</accession>
<dbReference type="PATRIC" id="fig|1502723.3.peg.3604"/>
<protein>
    <recommendedName>
        <fullName evidence="1">YjeF N-terminal domain-containing protein</fullName>
    </recommendedName>
</protein>
<keyword evidence="3" id="KW-1185">Reference proteome</keyword>
<reference evidence="2 3" key="2">
    <citation type="journal article" date="2016" name="Genome Announc.">
        <title>Permanent Draft Genome Sequences for Two Variants of Frankia sp. Strain CpI1, the First Frankia Strain Isolated from Root Nodules of Comptonia peregrina.</title>
        <authorList>
            <person name="Oshone R."/>
            <person name="Hurst S.G.IV."/>
            <person name="Abebe-Akele F."/>
            <person name="Simpson S."/>
            <person name="Morris K."/>
            <person name="Thomas W.K."/>
            <person name="Tisa L.S."/>
        </authorList>
    </citation>
    <scope>NUCLEOTIDE SEQUENCE [LARGE SCALE GENOMIC DNA]</scope>
    <source>
        <strain evidence="3">CpI1-S</strain>
    </source>
</reference>
<gene>
    <name evidence="2" type="ORF">FF36_03918</name>
</gene>
<dbReference type="PROSITE" id="PS51385">
    <property type="entry name" value="YJEF_N"/>
    <property type="match status" value="1"/>
</dbReference>